<name>A0A219YB71_9CAUD</name>
<accession>A0A219YB71</accession>
<dbReference type="Proteomes" id="UP000225772">
    <property type="component" value="Segment"/>
</dbReference>
<evidence type="ECO:0000313" key="1">
    <source>
        <dbReference type="EMBL" id="APU01238.1"/>
    </source>
</evidence>
<organism evidence="1 2">
    <name type="scientific">Aeromonas phage 51</name>
    <dbReference type="NCBI Taxonomy" id="1932901"/>
    <lineage>
        <taxon>Viruses</taxon>
        <taxon>Duplodnaviria</taxon>
        <taxon>Heunggongvirae</taxon>
        <taxon>Uroviricota</taxon>
        <taxon>Caudoviricetes</taxon>
        <taxon>Popoffvirus</taxon>
        <taxon>Popoffvirus pv56</taxon>
    </lineage>
</organism>
<dbReference type="EMBL" id="KY290953">
    <property type="protein sequence ID" value="APU01238.1"/>
    <property type="molecule type" value="Genomic_DNA"/>
</dbReference>
<proteinExistence type="predicted"/>
<evidence type="ECO:0000313" key="2">
    <source>
        <dbReference type="Proteomes" id="UP000225772"/>
    </source>
</evidence>
<protein>
    <submittedName>
        <fullName evidence="1">Uncharacterized protein</fullName>
    </submittedName>
</protein>
<sequence>MRNADLPAMPVELSGFGSYEPIAYTGLTKREMMAMHMMAARISIPGAPDDEFDAKRAVAATDALLAELEKSQ</sequence>
<reference evidence="1 2" key="1">
    <citation type="journal article" date="2017" name="Sci. Rep.">
        <title>Characterization and diversity of phages infecting Aeromonas salmonicida subsp. salmonicida.</title>
        <authorList>
            <person name="Vincent A.T."/>
            <person name="Paquet V.E."/>
            <person name="Bernatchez A."/>
            <person name="Tremblay D.M."/>
            <person name="Moineau S."/>
            <person name="Charette S.J."/>
        </authorList>
    </citation>
    <scope>NUCLEOTIDE SEQUENCE [LARGE SCALE GENOMIC DNA]</scope>
</reference>